<gene>
    <name evidence="1" type="ORF">M0813_13480</name>
</gene>
<accession>A0ABQ8Z8B9</accession>
<organism evidence="1 2">
    <name type="scientific">Anaeramoeba flamelloides</name>
    <dbReference type="NCBI Taxonomy" id="1746091"/>
    <lineage>
        <taxon>Eukaryota</taxon>
        <taxon>Metamonada</taxon>
        <taxon>Anaeramoebidae</taxon>
        <taxon>Anaeramoeba</taxon>
    </lineage>
</organism>
<keyword evidence="2" id="KW-1185">Reference proteome</keyword>
<comment type="caution">
    <text evidence="1">The sequence shown here is derived from an EMBL/GenBank/DDBJ whole genome shotgun (WGS) entry which is preliminary data.</text>
</comment>
<dbReference type="Proteomes" id="UP001150062">
    <property type="component" value="Unassembled WGS sequence"/>
</dbReference>
<evidence type="ECO:0000313" key="1">
    <source>
        <dbReference type="EMBL" id="KAJ6253144.1"/>
    </source>
</evidence>
<reference evidence="1" key="1">
    <citation type="submission" date="2022-08" db="EMBL/GenBank/DDBJ databases">
        <title>Novel sulfate-reducing endosymbionts in the free-living metamonad Anaeramoeba.</title>
        <authorList>
            <person name="Jerlstrom-Hultqvist J."/>
            <person name="Cepicka I."/>
            <person name="Gallot-Lavallee L."/>
            <person name="Salas-Leiva D."/>
            <person name="Curtis B.A."/>
            <person name="Zahonova K."/>
            <person name="Pipaliya S."/>
            <person name="Dacks J."/>
            <person name="Roger A.J."/>
        </authorList>
    </citation>
    <scope>NUCLEOTIDE SEQUENCE</scope>
    <source>
        <strain evidence="1">Schooner1</strain>
    </source>
</reference>
<protein>
    <submittedName>
        <fullName evidence="1">Uncharacterized protein</fullName>
    </submittedName>
</protein>
<proteinExistence type="predicted"/>
<dbReference type="EMBL" id="JAOAOG010000034">
    <property type="protein sequence ID" value="KAJ6253144.1"/>
    <property type="molecule type" value="Genomic_DNA"/>
</dbReference>
<evidence type="ECO:0000313" key="2">
    <source>
        <dbReference type="Proteomes" id="UP001150062"/>
    </source>
</evidence>
<sequence>MTFNLYTLKVLSNLSGRMTTTSSRSLTRSDQSQLMKTNRSLKVYPFHNSCQRISNVLEQREHNDQNIRNIKKYKRGKKWISQKPRNTSQQNKVGCQMFLGFGENGECVLSGEENGDANGCGYPDIQPILHHQQSFNL</sequence>
<name>A0ABQ8Z8B9_9EUKA</name>